<proteinExistence type="inferred from homology"/>
<dbReference type="Pfam" id="PF01565">
    <property type="entry name" value="FAD_binding_4"/>
    <property type="match status" value="1"/>
</dbReference>
<dbReference type="InterPro" id="IPR050432">
    <property type="entry name" value="FAD-linked_Oxidoreductases_BP"/>
</dbReference>
<evidence type="ECO:0000256" key="2">
    <source>
        <dbReference type="ARBA" id="ARBA00023002"/>
    </source>
</evidence>
<dbReference type="Proteomes" id="UP000027265">
    <property type="component" value="Unassembled WGS sequence"/>
</dbReference>
<dbReference type="Gene3D" id="3.30.465.10">
    <property type="match status" value="2"/>
</dbReference>
<keyword evidence="5" id="KW-1185">Reference proteome</keyword>
<dbReference type="InterPro" id="IPR016169">
    <property type="entry name" value="FAD-bd_PCMH_sub2"/>
</dbReference>
<keyword evidence="2" id="KW-0560">Oxidoreductase</keyword>
<dbReference type="InterPro" id="IPR016166">
    <property type="entry name" value="FAD-bd_PCMH"/>
</dbReference>
<dbReference type="InterPro" id="IPR036318">
    <property type="entry name" value="FAD-bd_PCMH-like_sf"/>
</dbReference>
<reference evidence="5" key="1">
    <citation type="journal article" date="2014" name="Proc. Natl. Acad. Sci. U.S.A.">
        <title>Extensive sampling of basidiomycete genomes demonstrates inadequacy of the white-rot/brown-rot paradigm for wood decay fungi.</title>
        <authorList>
            <person name="Riley R."/>
            <person name="Salamov A.A."/>
            <person name="Brown D.W."/>
            <person name="Nagy L.G."/>
            <person name="Floudas D."/>
            <person name="Held B.W."/>
            <person name="Levasseur A."/>
            <person name="Lombard V."/>
            <person name="Morin E."/>
            <person name="Otillar R."/>
            <person name="Lindquist E.A."/>
            <person name="Sun H."/>
            <person name="LaButti K.M."/>
            <person name="Schmutz J."/>
            <person name="Jabbour D."/>
            <person name="Luo H."/>
            <person name="Baker S.E."/>
            <person name="Pisabarro A.G."/>
            <person name="Walton J.D."/>
            <person name="Blanchette R.A."/>
            <person name="Henrissat B."/>
            <person name="Martin F."/>
            <person name="Cullen D."/>
            <person name="Hibbett D.S."/>
            <person name="Grigoriev I.V."/>
        </authorList>
    </citation>
    <scope>NUCLEOTIDE SEQUENCE [LARGE SCALE GENOMIC DNA]</scope>
    <source>
        <strain evidence="5">MUCL 33604</strain>
    </source>
</reference>
<evidence type="ECO:0000256" key="1">
    <source>
        <dbReference type="ARBA" id="ARBA00005466"/>
    </source>
</evidence>
<dbReference type="EMBL" id="KL197710">
    <property type="protein sequence ID" value="KDQ63022.1"/>
    <property type="molecule type" value="Genomic_DNA"/>
</dbReference>
<accession>A0A067QHP3</accession>
<evidence type="ECO:0000259" key="3">
    <source>
        <dbReference type="PROSITE" id="PS51387"/>
    </source>
</evidence>
<gene>
    <name evidence="4" type="ORF">JAAARDRAFT_120376</name>
</gene>
<evidence type="ECO:0000313" key="5">
    <source>
        <dbReference type="Proteomes" id="UP000027265"/>
    </source>
</evidence>
<dbReference type="PROSITE" id="PS51387">
    <property type="entry name" value="FAD_PCMH"/>
    <property type="match status" value="1"/>
</dbReference>
<dbReference type="SUPFAM" id="SSF56176">
    <property type="entry name" value="FAD-binding/transporter-associated domain-like"/>
    <property type="match status" value="1"/>
</dbReference>
<dbReference type="GO" id="GO:0016491">
    <property type="term" value="F:oxidoreductase activity"/>
    <property type="evidence" value="ECO:0007669"/>
    <property type="project" value="UniProtKB-KW"/>
</dbReference>
<dbReference type="GO" id="GO:0071949">
    <property type="term" value="F:FAD binding"/>
    <property type="evidence" value="ECO:0007669"/>
    <property type="project" value="InterPro"/>
</dbReference>
<dbReference type="Pfam" id="PF08031">
    <property type="entry name" value="BBE"/>
    <property type="match status" value="1"/>
</dbReference>
<evidence type="ECO:0000313" key="4">
    <source>
        <dbReference type="EMBL" id="KDQ63022.1"/>
    </source>
</evidence>
<dbReference type="HOGENOM" id="CLU_018354_4_0_1"/>
<sequence length="578" mass="63285">MIPPAIALVAPSALPRALWDSLNVTVGGRLAQGTPVSLPCFNTYDGQSYQRNGTACAAVESGYTSPSFRVENFGAYMQASLLFSRTSTSEQCLLDMSNPSNPQAWTNFNCSQGAIPPYYIEVRSAKDVIAAYAFSEATGVPLTIKNAGHDYKGRSSLKNSLALWTLNLKGISYSKTFVPEGCPRHLKYTAMTVGAGMGWADVYQYADANNFTAIGGYHQTIGASGGWIMGGGHSVLTPVFGLGVDRALEFKIVTPDGSVRTANECQNSDLYWALRGGGGGTFGVVLESSSLVEPRTIPLQVANLSFPIVGNNTHDWFKILINNTYKWGTEGWGGHIQGSSLINVTPLLSIDQAKESLQEVSDYVLSQNGTVVVETLPSWYAFFTKYVLAAEAPVGTEYLLGTRLMPSSLFQTQTGMEQMYNAILNILPYAYPYIVVGTPFLYNHTAGTTSVTPAWYNSFWHISARTSFLFNSTLAAKVNAYQLGNQLVQNFYNISPDSGAYFNEGLVYEPNYQQSYWGPNYDRLLSIKKKYDPLGLLDCWQCGEFPYMFIQPLVVDSELMFQLGSRVNLTRGILAGLK</sequence>
<comment type="similarity">
    <text evidence="1">Belongs to the oxygen-dependent FAD-linked oxidoreductase family.</text>
</comment>
<dbReference type="OrthoDB" id="9983560at2759"/>
<dbReference type="PANTHER" id="PTHR13878">
    <property type="entry name" value="GULONOLACTONE OXIDASE"/>
    <property type="match status" value="1"/>
</dbReference>
<dbReference type="InterPro" id="IPR006094">
    <property type="entry name" value="Oxid_FAD_bind_N"/>
</dbReference>
<dbReference type="AlphaFoldDB" id="A0A067QHP3"/>
<name>A0A067QHP3_9AGAM</name>
<dbReference type="PANTHER" id="PTHR13878:SF91">
    <property type="entry name" value="FAD BINDING DOMAIN PROTEIN (AFU_ORTHOLOGUE AFUA_6G12070)-RELATED"/>
    <property type="match status" value="1"/>
</dbReference>
<dbReference type="InterPro" id="IPR012951">
    <property type="entry name" value="BBE"/>
</dbReference>
<organism evidence="4 5">
    <name type="scientific">Jaapia argillacea MUCL 33604</name>
    <dbReference type="NCBI Taxonomy" id="933084"/>
    <lineage>
        <taxon>Eukaryota</taxon>
        <taxon>Fungi</taxon>
        <taxon>Dikarya</taxon>
        <taxon>Basidiomycota</taxon>
        <taxon>Agaricomycotina</taxon>
        <taxon>Agaricomycetes</taxon>
        <taxon>Agaricomycetidae</taxon>
        <taxon>Jaapiales</taxon>
        <taxon>Jaapiaceae</taxon>
        <taxon>Jaapia</taxon>
    </lineage>
</organism>
<dbReference type="STRING" id="933084.A0A067QHP3"/>
<dbReference type="InParanoid" id="A0A067QHP3"/>
<protein>
    <recommendedName>
        <fullName evidence="3">FAD-binding PCMH-type domain-containing protein</fullName>
    </recommendedName>
</protein>
<feature type="domain" description="FAD-binding PCMH-type" evidence="3">
    <location>
        <begin position="112"/>
        <end position="295"/>
    </location>
</feature>